<evidence type="ECO:0000313" key="2">
    <source>
        <dbReference type="EMBL" id="TMW97858.1"/>
    </source>
</evidence>
<dbReference type="PANTHER" id="PTHR31672">
    <property type="entry name" value="BNACNNG10540D PROTEIN"/>
    <property type="match status" value="1"/>
</dbReference>
<dbReference type="InterPro" id="IPR017451">
    <property type="entry name" value="F-box-assoc_interact_dom"/>
</dbReference>
<proteinExistence type="predicted"/>
<dbReference type="PANTHER" id="PTHR31672:SF13">
    <property type="entry name" value="F-BOX PROTEIN CPR30-LIKE"/>
    <property type="match status" value="1"/>
</dbReference>
<organism evidence="2">
    <name type="scientific">Solanum chilense</name>
    <name type="common">Tomato</name>
    <name type="synonym">Lycopersicon chilense</name>
    <dbReference type="NCBI Taxonomy" id="4083"/>
    <lineage>
        <taxon>Eukaryota</taxon>
        <taxon>Viridiplantae</taxon>
        <taxon>Streptophyta</taxon>
        <taxon>Embryophyta</taxon>
        <taxon>Tracheophyta</taxon>
        <taxon>Spermatophyta</taxon>
        <taxon>Magnoliopsida</taxon>
        <taxon>eudicotyledons</taxon>
        <taxon>Gunneridae</taxon>
        <taxon>Pentapetalae</taxon>
        <taxon>asterids</taxon>
        <taxon>lamiids</taxon>
        <taxon>Solanales</taxon>
        <taxon>Solanaceae</taxon>
        <taxon>Solanoideae</taxon>
        <taxon>Solaneae</taxon>
        <taxon>Solanum</taxon>
        <taxon>Solanum subgen. Lycopersicon</taxon>
    </lineage>
</organism>
<dbReference type="SMART" id="SM00256">
    <property type="entry name" value="FBOX"/>
    <property type="match status" value="1"/>
</dbReference>
<sequence length="405" mass="46669">MKLSMKFLVAKMISKARHRRPKQRRLRKRTEISREDSMGCLPEELILAILVRVPVKYLLQFKCVSKNWFNLISSPEFVKTHLGFSANDYTRHMSLLQYNALSTEIKYCYVTSLFHEPVIEALDLYCPMKNTPQSVQISGSVNGLVCLSDGFGRLVLWNPSIRKFKNVFGFLPTQMGSAWFKSGFGYDEVHDDYKVVGIFSNMVKAHFEAVIYSLKRDSCTTLEDFKPGVSYCGDAKFVHRKLHWITYRRRGWGISSIDLVEEKWGKLELPSHNEAQELKLGVLQGDLSFLSRNDERNHSDVWVMKEYGVKASWTKLYTIRYPENYKLVTPLFTYSKGEILLAFKSTLAIYDPKNDSITYPTVTNVELTDSITHAKYNVDVTSDYSIVEAEICIESLVCPDLPNKY</sequence>
<gene>
    <name evidence="2" type="ORF">EJD97_004906</name>
</gene>
<dbReference type="SUPFAM" id="SSF81383">
    <property type="entry name" value="F-box domain"/>
    <property type="match status" value="1"/>
</dbReference>
<dbReference type="InterPro" id="IPR001810">
    <property type="entry name" value="F-box_dom"/>
</dbReference>
<dbReference type="PROSITE" id="PS50181">
    <property type="entry name" value="FBOX"/>
    <property type="match status" value="1"/>
</dbReference>
<dbReference type="InterPro" id="IPR050796">
    <property type="entry name" value="SCF_F-box_component"/>
</dbReference>
<protein>
    <recommendedName>
        <fullName evidence="1">F-box domain-containing protein</fullName>
    </recommendedName>
</protein>
<dbReference type="EMBL" id="RXGB01001707">
    <property type="protein sequence ID" value="TMW97858.1"/>
    <property type="molecule type" value="Genomic_DNA"/>
</dbReference>
<accession>A0A6N2BVI1</accession>
<dbReference type="Pfam" id="PF07734">
    <property type="entry name" value="FBA_1"/>
    <property type="match status" value="1"/>
</dbReference>
<dbReference type="Gene3D" id="1.20.1280.50">
    <property type="match status" value="1"/>
</dbReference>
<dbReference type="InterPro" id="IPR006527">
    <property type="entry name" value="F-box-assoc_dom_typ1"/>
</dbReference>
<dbReference type="AlphaFoldDB" id="A0A6N2BVI1"/>
<comment type="caution">
    <text evidence="2">The sequence shown here is derived from an EMBL/GenBank/DDBJ whole genome shotgun (WGS) entry which is preliminary data.</text>
</comment>
<dbReference type="NCBIfam" id="TIGR01640">
    <property type="entry name" value="F_box_assoc_1"/>
    <property type="match status" value="1"/>
</dbReference>
<dbReference type="CDD" id="cd22157">
    <property type="entry name" value="F-box_AtFBW1-like"/>
    <property type="match status" value="1"/>
</dbReference>
<dbReference type="InterPro" id="IPR036047">
    <property type="entry name" value="F-box-like_dom_sf"/>
</dbReference>
<dbReference type="Pfam" id="PF00646">
    <property type="entry name" value="F-box"/>
    <property type="match status" value="1"/>
</dbReference>
<evidence type="ECO:0000259" key="1">
    <source>
        <dbReference type="PROSITE" id="PS50181"/>
    </source>
</evidence>
<reference evidence="2" key="1">
    <citation type="submission" date="2019-05" db="EMBL/GenBank/DDBJ databases">
        <title>The de novo reference genome and transcriptome assemblies of the wild tomato species Solanum chilense.</title>
        <authorList>
            <person name="Stam R."/>
            <person name="Nosenko T."/>
            <person name="Hoerger A.C."/>
            <person name="Stephan W."/>
            <person name="Seidel M.A."/>
            <person name="Kuhn J.M.M."/>
            <person name="Haberer G."/>
            <person name="Tellier A."/>
        </authorList>
    </citation>
    <scope>NUCLEOTIDE SEQUENCE</scope>
    <source>
        <tissue evidence="2">Mature leaves</tissue>
    </source>
</reference>
<name>A0A6N2BVI1_SOLCI</name>
<feature type="domain" description="F-box" evidence="1">
    <location>
        <begin position="35"/>
        <end position="81"/>
    </location>
</feature>